<gene>
    <name evidence="1" type="ORF">OKA104_LOCUS45053</name>
</gene>
<evidence type="ECO:0000313" key="1">
    <source>
        <dbReference type="EMBL" id="CAF4278474.1"/>
    </source>
</evidence>
<evidence type="ECO:0000313" key="2">
    <source>
        <dbReference type="Proteomes" id="UP000663881"/>
    </source>
</evidence>
<accession>A0A820GK48</accession>
<comment type="caution">
    <text evidence="1">The sequence shown here is derived from an EMBL/GenBank/DDBJ whole genome shotgun (WGS) entry which is preliminary data.</text>
</comment>
<dbReference type="Proteomes" id="UP000663881">
    <property type="component" value="Unassembled WGS sequence"/>
</dbReference>
<dbReference type="EMBL" id="CAJOAY010014446">
    <property type="protein sequence ID" value="CAF4278474.1"/>
    <property type="molecule type" value="Genomic_DNA"/>
</dbReference>
<sequence>PLYKAVRDYKKELEERRARDSMVLSSTPAPV</sequence>
<protein>
    <submittedName>
        <fullName evidence="1">Uncharacterized protein</fullName>
    </submittedName>
</protein>
<proteinExistence type="predicted"/>
<reference evidence="1" key="1">
    <citation type="submission" date="2021-02" db="EMBL/GenBank/DDBJ databases">
        <authorList>
            <person name="Nowell W R."/>
        </authorList>
    </citation>
    <scope>NUCLEOTIDE SEQUENCE</scope>
</reference>
<feature type="non-terminal residue" evidence="1">
    <location>
        <position position="1"/>
    </location>
</feature>
<name>A0A820GK48_9BILA</name>
<organism evidence="1 2">
    <name type="scientific">Adineta steineri</name>
    <dbReference type="NCBI Taxonomy" id="433720"/>
    <lineage>
        <taxon>Eukaryota</taxon>
        <taxon>Metazoa</taxon>
        <taxon>Spiralia</taxon>
        <taxon>Gnathifera</taxon>
        <taxon>Rotifera</taxon>
        <taxon>Eurotatoria</taxon>
        <taxon>Bdelloidea</taxon>
        <taxon>Adinetida</taxon>
        <taxon>Adinetidae</taxon>
        <taxon>Adineta</taxon>
    </lineage>
</organism>
<dbReference type="AlphaFoldDB" id="A0A820GK48"/>